<evidence type="ECO:0000256" key="4">
    <source>
        <dbReference type="ARBA" id="ARBA00022679"/>
    </source>
</evidence>
<dbReference type="NCBIfam" id="NF045894">
    <property type="entry name" value="PKS_plus_SDR"/>
    <property type="match status" value="2"/>
</dbReference>
<dbReference type="InterPro" id="IPR036291">
    <property type="entry name" value="NAD(P)-bd_dom_sf"/>
</dbReference>
<dbReference type="InterPro" id="IPR016035">
    <property type="entry name" value="Acyl_Trfase/lysoPLipase"/>
</dbReference>
<dbReference type="CDD" id="cd08952">
    <property type="entry name" value="KR_1_SDR_x"/>
    <property type="match status" value="2"/>
</dbReference>
<dbReference type="SUPFAM" id="SSF53901">
    <property type="entry name" value="Thiolase-like"/>
    <property type="match status" value="2"/>
</dbReference>
<dbReference type="FunFam" id="3.40.47.10:FF:000019">
    <property type="entry name" value="Polyketide synthase type I"/>
    <property type="match status" value="2"/>
</dbReference>
<dbReference type="GO" id="GO:0004315">
    <property type="term" value="F:3-oxoacyl-[acyl-carrier-protein] synthase activity"/>
    <property type="evidence" value="ECO:0007669"/>
    <property type="project" value="InterPro"/>
</dbReference>
<evidence type="ECO:0000256" key="2">
    <source>
        <dbReference type="ARBA" id="ARBA00022450"/>
    </source>
</evidence>
<evidence type="ECO:0000256" key="7">
    <source>
        <dbReference type="ARBA" id="ARBA00023315"/>
    </source>
</evidence>
<dbReference type="EMBL" id="CP031264">
    <property type="protein sequence ID" value="AXI81668.1"/>
    <property type="molecule type" value="Genomic_DNA"/>
</dbReference>
<dbReference type="OrthoDB" id="9778690at2"/>
<evidence type="ECO:0000259" key="9">
    <source>
        <dbReference type="PROSITE" id="PS52004"/>
    </source>
</evidence>
<dbReference type="GO" id="GO:0006633">
    <property type="term" value="P:fatty acid biosynthetic process"/>
    <property type="evidence" value="ECO:0007669"/>
    <property type="project" value="InterPro"/>
</dbReference>
<feature type="domain" description="Ketosynthase family 3 (KS3)" evidence="9">
    <location>
        <begin position="34"/>
        <end position="456"/>
    </location>
</feature>
<keyword evidence="3" id="KW-0597">Phosphoprotein</keyword>
<dbReference type="InterPro" id="IPR014030">
    <property type="entry name" value="Ketoacyl_synth_N"/>
</dbReference>
<dbReference type="SMART" id="SM00823">
    <property type="entry name" value="PKS_PP"/>
    <property type="match status" value="2"/>
</dbReference>
<dbReference type="Gene3D" id="3.40.50.720">
    <property type="entry name" value="NAD(P)-binding Rossmann-like Domain"/>
    <property type="match status" value="2"/>
</dbReference>
<name>A0A345T6R3_9ACTN</name>
<dbReference type="KEGG" id="stri:C7M71_025825"/>
<keyword evidence="5" id="KW-0045">Antibiotic biosynthesis</keyword>
<dbReference type="SMART" id="SM00822">
    <property type="entry name" value="PKS_KR"/>
    <property type="match status" value="2"/>
</dbReference>
<evidence type="ECO:0000256" key="1">
    <source>
        <dbReference type="ARBA" id="ARBA00001957"/>
    </source>
</evidence>
<dbReference type="InterPro" id="IPR014043">
    <property type="entry name" value="Acyl_transferase_dom"/>
</dbReference>
<dbReference type="InterPro" id="IPR041618">
    <property type="entry name" value="PKS_DE"/>
</dbReference>
<dbReference type="InterPro" id="IPR057326">
    <property type="entry name" value="KR_dom"/>
</dbReference>
<accession>A0A345T6R3</accession>
<dbReference type="Gene3D" id="3.30.70.3290">
    <property type="match status" value="2"/>
</dbReference>
<dbReference type="CDD" id="cd00833">
    <property type="entry name" value="PKS"/>
    <property type="match status" value="2"/>
</dbReference>
<dbReference type="InterPro" id="IPR001227">
    <property type="entry name" value="Ac_transferase_dom_sf"/>
</dbReference>
<evidence type="ECO:0000256" key="5">
    <source>
        <dbReference type="ARBA" id="ARBA00023194"/>
    </source>
</evidence>
<dbReference type="InterPro" id="IPR009081">
    <property type="entry name" value="PP-bd_ACP"/>
</dbReference>
<dbReference type="InterPro" id="IPR018201">
    <property type="entry name" value="Ketoacyl_synth_AS"/>
</dbReference>
<dbReference type="SMART" id="SM01294">
    <property type="entry name" value="PKS_PP_betabranch"/>
    <property type="match status" value="2"/>
</dbReference>
<dbReference type="Pfam" id="PF00698">
    <property type="entry name" value="Acyl_transf_1"/>
    <property type="match status" value="2"/>
</dbReference>
<dbReference type="InterPro" id="IPR016036">
    <property type="entry name" value="Malonyl_transacylase_ACP-bd"/>
</dbReference>
<keyword evidence="7" id="KW-0012">Acyltransferase</keyword>
<dbReference type="GO" id="GO:0004312">
    <property type="term" value="F:fatty acid synthase activity"/>
    <property type="evidence" value="ECO:0007669"/>
    <property type="project" value="TreeGrafter"/>
</dbReference>
<dbReference type="Pfam" id="PF16197">
    <property type="entry name" value="KAsynt_C_assoc"/>
    <property type="match status" value="2"/>
</dbReference>
<feature type="domain" description="Ketosynthase family 3 (KS3)" evidence="9">
    <location>
        <begin position="1543"/>
        <end position="1972"/>
    </location>
</feature>
<dbReference type="PROSITE" id="PS52004">
    <property type="entry name" value="KS3_2"/>
    <property type="match status" value="2"/>
</dbReference>
<dbReference type="Pfam" id="PF08990">
    <property type="entry name" value="Docking"/>
    <property type="match status" value="1"/>
</dbReference>
<dbReference type="SUPFAM" id="SSF47336">
    <property type="entry name" value="ACP-like"/>
    <property type="match status" value="2"/>
</dbReference>
<feature type="domain" description="Carrier" evidence="8">
    <location>
        <begin position="2962"/>
        <end position="3037"/>
    </location>
</feature>
<protein>
    <submittedName>
        <fullName evidence="10">SDR family NAD(P)-dependent oxidoreductase</fullName>
    </submittedName>
</protein>
<comment type="cofactor">
    <cofactor evidence="1">
        <name>pantetheine 4'-phosphate</name>
        <dbReference type="ChEBI" id="CHEBI:47942"/>
    </cofactor>
</comment>
<dbReference type="PROSITE" id="PS50075">
    <property type="entry name" value="CARRIER"/>
    <property type="match status" value="2"/>
</dbReference>
<organism evidence="10 11">
    <name type="scientific">Peterkaempfera bronchialis</name>
    <dbReference type="NCBI Taxonomy" id="2126346"/>
    <lineage>
        <taxon>Bacteria</taxon>
        <taxon>Bacillati</taxon>
        <taxon>Actinomycetota</taxon>
        <taxon>Actinomycetes</taxon>
        <taxon>Kitasatosporales</taxon>
        <taxon>Streptomycetaceae</taxon>
        <taxon>Peterkaempfera</taxon>
    </lineage>
</organism>
<dbReference type="GO" id="GO:0031177">
    <property type="term" value="F:phosphopantetheine binding"/>
    <property type="evidence" value="ECO:0007669"/>
    <property type="project" value="InterPro"/>
</dbReference>
<dbReference type="Pfam" id="PF00550">
    <property type="entry name" value="PP-binding"/>
    <property type="match status" value="2"/>
</dbReference>
<dbReference type="InterPro" id="IPR014031">
    <property type="entry name" value="Ketoacyl_synth_C"/>
</dbReference>
<dbReference type="PANTHER" id="PTHR43775">
    <property type="entry name" value="FATTY ACID SYNTHASE"/>
    <property type="match status" value="1"/>
</dbReference>
<dbReference type="Pfam" id="PF02801">
    <property type="entry name" value="Ketoacyl-synt_C"/>
    <property type="match status" value="2"/>
</dbReference>
<dbReference type="InterPro" id="IPR020806">
    <property type="entry name" value="PKS_PP-bd"/>
</dbReference>
<dbReference type="PROSITE" id="PS00606">
    <property type="entry name" value="KS3_1"/>
    <property type="match status" value="2"/>
</dbReference>
<evidence type="ECO:0000256" key="6">
    <source>
        <dbReference type="ARBA" id="ARBA00023268"/>
    </source>
</evidence>
<dbReference type="SMART" id="SM00825">
    <property type="entry name" value="PKS_KS"/>
    <property type="match status" value="2"/>
</dbReference>
<feature type="domain" description="Carrier" evidence="8">
    <location>
        <begin position="1449"/>
        <end position="1524"/>
    </location>
</feature>
<evidence type="ECO:0000256" key="3">
    <source>
        <dbReference type="ARBA" id="ARBA00022553"/>
    </source>
</evidence>
<keyword evidence="4" id="KW-0808">Transferase</keyword>
<dbReference type="Pfam" id="PF08659">
    <property type="entry name" value="KR"/>
    <property type="match status" value="2"/>
</dbReference>
<dbReference type="SMART" id="SM00827">
    <property type="entry name" value="PKS_AT"/>
    <property type="match status" value="2"/>
</dbReference>
<dbReference type="InterPro" id="IPR020841">
    <property type="entry name" value="PKS_Beta-ketoAc_synthase_dom"/>
</dbReference>
<dbReference type="InterPro" id="IPR050091">
    <property type="entry name" value="PKS_NRPS_Biosynth_Enz"/>
</dbReference>
<dbReference type="InterPro" id="IPR006162">
    <property type="entry name" value="Ppantetheine_attach_site"/>
</dbReference>
<evidence type="ECO:0000313" key="11">
    <source>
        <dbReference type="Proteomes" id="UP000249340"/>
    </source>
</evidence>
<evidence type="ECO:0000313" key="10">
    <source>
        <dbReference type="EMBL" id="AXI81668.1"/>
    </source>
</evidence>
<dbReference type="FunFam" id="1.10.1200.10:FF:000007">
    <property type="entry name" value="Probable polyketide synthase pks17"/>
    <property type="match status" value="1"/>
</dbReference>
<dbReference type="Gene3D" id="6.10.140.1830">
    <property type="match status" value="1"/>
</dbReference>
<dbReference type="SUPFAM" id="SSF55048">
    <property type="entry name" value="Probable ACP-binding domain of malonyl-CoA ACP transacylase"/>
    <property type="match status" value="2"/>
</dbReference>
<dbReference type="Pfam" id="PF18369">
    <property type="entry name" value="PKS_DE"/>
    <property type="match status" value="2"/>
</dbReference>
<dbReference type="PROSITE" id="PS00012">
    <property type="entry name" value="PHOSPHOPANTETHEINE"/>
    <property type="match status" value="2"/>
</dbReference>
<dbReference type="FunFam" id="3.40.366.10:FF:000002">
    <property type="entry name" value="Probable polyketide synthase 2"/>
    <property type="match status" value="2"/>
</dbReference>
<dbReference type="InterPro" id="IPR016039">
    <property type="entry name" value="Thiolase-like"/>
</dbReference>
<dbReference type="InterPro" id="IPR032821">
    <property type="entry name" value="PKS_assoc"/>
</dbReference>
<dbReference type="Pfam" id="PF00109">
    <property type="entry name" value="ketoacyl-synt"/>
    <property type="match status" value="2"/>
</dbReference>
<proteinExistence type="predicted"/>
<dbReference type="RefSeq" id="WP_111490111.1">
    <property type="nucleotide sequence ID" value="NZ_CP031264.1"/>
</dbReference>
<dbReference type="Gene3D" id="3.40.47.10">
    <property type="match status" value="2"/>
</dbReference>
<dbReference type="Gene3D" id="1.10.1200.10">
    <property type="entry name" value="ACP-like"/>
    <property type="match status" value="2"/>
</dbReference>
<dbReference type="SUPFAM" id="SSF51735">
    <property type="entry name" value="NAD(P)-binding Rossmann-fold domains"/>
    <property type="match status" value="4"/>
</dbReference>
<keyword evidence="6" id="KW-0511">Multifunctional enzyme</keyword>
<reference evidence="11" key="1">
    <citation type="submission" date="2018-07" db="EMBL/GenBank/DDBJ databases">
        <title>Streptacidiphilus bronchialis DSM 106435 chromosome.</title>
        <authorList>
            <person name="Batra D."/>
            <person name="Gulvik C.A."/>
        </authorList>
    </citation>
    <scope>NUCLEOTIDE SEQUENCE [LARGE SCALE GENOMIC DNA]</scope>
    <source>
        <strain evidence="11">DSM 106435</strain>
    </source>
</reference>
<dbReference type="InterPro" id="IPR015083">
    <property type="entry name" value="NorB/c/GfsB-D-like_docking"/>
</dbReference>
<dbReference type="SUPFAM" id="SSF52151">
    <property type="entry name" value="FabD/lysophospholipase-like"/>
    <property type="match status" value="2"/>
</dbReference>
<dbReference type="PANTHER" id="PTHR43775:SF51">
    <property type="entry name" value="INACTIVE PHENOLPHTHIOCEROL SYNTHESIS POLYKETIDE SYNTHASE TYPE I PKS1-RELATED"/>
    <property type="match status" value="1"/>
</dbReference>
<dbReference type="GO" id="GO:0033068">
    <property type="term" value="P:macrolide biosynthetic process"/>
    <property type="evidence" value="ECO:0007669"/>
    <property type="project" value="UniProtKB-ARBA"/>
</dbReference>
<dbReference type="InterPro" id="IPR013968">
    <property type="entry name" value="PKS_KR"/>
</dbReference>
<dbReference type="Gene3D" id="3.40.366.10">
    <property type="entry name" value="Malonyl-Coenzyme A Acyl Carrier Protein, domain 2"/>
    <property type="match status" value="2"/>
</dbReference>
<keyword evidence="11" id="KW-1185">Reference proteome</keyword>
<sequence>MATSDDQVIKALRASLRENERLRKQNEQLAGAATEPVAIVAMACRYPGGVQTPEDFWRLLAKGEDALSEFPVNRGWDPDLAAPGGGPALLGGFVHEVDEFDAAFFGISPREAMAMDPQQRLMLEASWEAVERAGIDPVSLRGSRSGVFVGCSNQNYGGAAGREVPEGIEGHILTGNAASVVSGRVSYVLGLEGPAVTVDTACSSSLVALHLAAQALRAGECDLALAGGVTVMSTPDVFAEFGRQGGLAVDGRCKAFAEGADGTGWGEGVGVVVLERLSDARRLGHRVLAVVAGSAVNQDGASNGLTAPNGPSQQRVIRAALAGAGVSAAEVDAVEAHGTGTALGDPIEAQALLATYGQGREAGRPLWLGSVKSNIGHTQAAAGVAGVIKMVLALRHGVLPATLHVDEPSSHVDWSAGEVRLLTEPVEWPETGDRPRRAGVSAFGVSGTNAHVVVEQPPASDDVETPVSAPLPVLPWVVSGRSPEALQAQARALLSSVENRPDIGLHDVGLSLAATRSVFEHRAVVLGAGRAELLRGLESVAGGESAAGVIVGSAQPEGATAFLFAGQGAQRVGMGRGLYEAFPVFAEAFDAVCAWVDGELGRSLREVVFSADADLLNRTGFTQPALFAVEVALFRLLESWGVRADYLVGHSIGELAAAHVAGVLSLEDACRLVVARGRLMQALPSGGAMVSVQASEAEVLPLLVGREAEVGIAALNGPAATVIAGDEAAVLEVAGELERQGRKTKRLRVSHAFHSPRMEPMLADFRAVAESVEYHQPAIPVVSNVTGELATAEELTSPEYWVRHVRQAVRFADGIGWLEQHGVTRFLELGPDGTLTAMAQACMAGDNALLVPTLRKDRSESTAVLGALARAHVHGPAVDWARVFAGTGARPVELPTYAFQRRRYWLDSTPSQRTGLAPTDVDTRFWEAVEREDLEALAGDLGVDRDVLGAVVPALSSWHRKQSDLSAVGSWRYRVTWKPITVATDTKPAAGTWLVVVPAALADDAYVRSVCGGFEAQGYDVLTCDVGECDRTRLAAELRTAVGDRPVAGVVSLLALAGGVWATAALVQACGDAGVAGRLWTLTRGAVSTGRSDGVLDTAQAGVWGLGRVAALEYPDRWGGLVDLPEQLDGRALARLAAAVADGSEDQLAIRSSGVFARRLVRARGGQTGREWRARGTVLVTGGTGALGARVARWAVERGAEQVVLTSRRGPEAPGAAELEAELRALGARVTIAACDAADREAMAQLLAEHPVDAVFHAAGVVDDGIIDSVEPEQFAAVLRAKADAAHHLHELTRDADLSAFVLFSSLAGVVGSAGQGAYAAANAVLDALAEQRRAEGRPATSVAWGPWAGNGMAATAAVERRQRRGAVAPLDPELALSALQDALASAEPTVLVADVDWSRFGPAFTAIRPSPLVSGLYEAAPPTGGEQAGESSPLRQRLRSLTADGGVAALLDTVRSCAAGALGFAGPAEVPGDRAFRDLGVDSLIAVELRNALAKVCGVPLPVGVVFDHPTPVSLARFLYGEVTGHAEAEGDVPATGSDVRADPIVIVGMGCRFPGGVDSPEAMWRLLSEGVDTVAGFPSDRGWDDLGASYFRRDASLPGEGRGDVGAFLHGVDRFDPLFFGMSPREALATDPQQRLLLEVSWEAVERAGIDPVSLRGSRSGVFVGTNGQDYPALLAASTDDFGGHIGTGNAASVASGRISYVLGLEGPAVTVDTACSSSLVALHLAAQALRSGECDLALAGGVTVMSTPGAFVEFGRQGGLAADGRCKAFAEGADGTGWGEGVGVVVLERLSDARRLGHRVLAVVAGSAVNQDGASNGLTAPNGPSQQRVIRAALAGAGVSAAEVDAVEAHGTGTALGDPIEAEALLATYGRGRSEDRPLWLGSVKSNIGHTQAAAGVAGVIKMVLAMRHGVLPATLHADEPSSHVDWSAGNLRLLTEPVEWAAAEDRVRRAGVSSFGLSGTNAHIILEQAPELAEPAAEPSTSQQSLVPWVVSGRDQAAVRAQAGRLLAQVNAHADVSVTDIGFSLASTRSVFEHRAVVSGAGRAELTAGLSALAEGGELPGVVQGTAAEGRTALLFAGQGAQRVGMGHGLYDAFPVFADAFDAVCAHVDGELGRSLREVVFGDDADLLNETGFTQPALFAVEVALFRLVESWGVRADYLVGHSIGELAAAHVAGVLSLEDACRLVVARGRLMQALPSGGAMVSVQAAEAEVLPLLVGREAEVSIAALNGPTATVIAGDEAAVLEVAGELERQGRKTKRLRVSHAFHSPRMEPMLADFRAVAESVEYRQPVIPVVSNVTGELAAAEELTSPEYWVRHVRQAVRFADGIGWLEQHGVTRFIELGPDGTLTAMAQACMAGDDALLVPALRKDRPESAALLTAVSGLFVRGGAVDWAQFFPGARRVDLPTYAFQRERYWPDLLHGEHSRSHQDGDDARFWEAVEREDLEVLTADLGIDRDTPWSEAVSALSTRRRLDRERSMVDQWRYRVVWEPVADVVPASLSGRWLALAPTGRPDDGVTDAVLRALGNGGAEVLPVECAQGIARPALAQRIREAAGDRPVAGVVSLPALSGDTGATTELVQACADAGVVAPLWVLTHRADAEPDPAQAAVWGLGRVAALEYPDRWGGLIDLPQRLDERAWARLAAVLADGAEDQVAIRPSGVFARRLVRAQGGETGQEWRARGTVLVTGGTGALGARVARWVAGRGAEHVVLTSRRGPEAPGAAELEAELRALGAKVTIAACDAADRPAMARLLAEHPVDAVFHTAGVVDTTMLADLGPDRVAEVMAAKADGAAQLDALLGDRPLDAFVLFSSIAGVWGSGGQAAYAAANAYLDGLAERRRARGLAATAVAWGPWAEGGMASVADAEEQLRRRGLPALRPEAALKALQRALDQDDTSVVVADVDWARFAPAFTSRRPSPLLAGLAEVRQVLEAEGVPTAEDPSGGIRQELADASAPEREQALLTLVRSRAAVVLGFSAPGAVEPARAFRELGLDSLTAVELRNRLNADTGLRLPATVVFDYPTPQLLAGYLNSSLFGDETDTEAVLLAEVERTAARIAKASLDEDARAVLKARLKSLLSEVDAADGDGDAKAVVSQRLDGASDDELFDFINRELGRS</sequence>
<evidence type="ECO:0000259" key="8">
    <source>
        <dbReference type="PROSITE" id="PS50075"/>
    </source>
</evidence>
<dbReference type="InterPro" id="IPR036736">
    <property type="entry name" value="ACP-like_sf"/>
</dbReference>
<keyword evidence="2" id="KW-0596">Phosphopantetheine</keyword>
<dbReference type="Proteomes" id="UP000249340">
    <property type="component" value="Chromosome"/>
</dbReference>
<gene>
    <name evidence="10" type="ORF">C7M71_025825</name>
</gene>